<feature type="transmembrane region" description="Helical" evidence="7">
    <location>
        <begin position="270"/>
        <end position="298"/>
    </location>
</feature>
<dbReference type="GO" id="GO:0022857">
    <property type="term" value="F:transmembrane transporter activity"/>
    <property type="evidence" value="ECO:0007669"/>
    <property type="project" value="TreeGrafter"/>
</dbReference>
<dbReference type="GO" id="GO:0005886">
    <property type="term" value="C:plasma membrane"/>
    <property type="evidence" value="ECO:0007669"/>
    <property type="project" value="UniProtKB-SubCell"/>
</dbReference>
<keyword evidence="5 7" id="KW-0472">Membrane</keyword>
<evidence type="ECO:0000256" key="7">
    <source>
        <dbReference type="SAM" id="Phobius"/>
    </source>
</evidence>
<dbReference type="Proteomes" id="UP000199695">
    <property type="component" value="Unassembled WGS sequence"/>
</dbReference>
<organism evidence="10 11">
    <name type="scientific">Lihuaxuella thermophila</name>
    <dbReference type="NCBI Taxonomy" id="1173111"/>
    <lineage>
        <taxon>Bacteria</taxon>
        <taxon>Bacillati</taxon>
        <taxon>Bacillota</taxon>
        <taxon>Bacilli</taxon>
        <taxon>Bacillales</taxon>
        <taxon>Thermoactinomycetaceae</taxon>
        <taxon>Lihuaxuella</taxon>
    </lineage>
</organism>
<keyword evidence="11" id="KW-1185">Reference proteome</keyword>
<evidence type="ECO:0000256" key="5">
    <source>
        <dbReference type="ARBA" id="ARBA00023136"/>
    </source>
</evidence>
<evidence type="ECO:0000259" key="8">
    <source>
        <dbReference type="Pfam" id="PF02687"/>
    </source>
</evidence>
<keyword evidence="4 7" id="KW-1133">Transmembrane helix</keyword>
<gene>
    <name evidence="10" type="ORF">SAMN05444955_11527</name>
</gene>
<feature type="transmembrane region" description="Helical" evidence="7">
    <location>
        <begin position="360"/>
        <end position="380"/>
    </location>
</feature>
<feature type="transmembrane region" description="Helical" evidence="7">
    <location>
        <begin position="319"/>
        <end position="348"/>
    </location>
</feature>
<comment type="subcellular location">
    <subcellularLocation>
        <location evidence="1">Cell membrane</location>
        <topology evidence="1">Multi-pass membrane protein</topology>
    </subcellularLocation>
</comment>
<dbReference type="RefSeq" id="WP_089971334.1">
    <property type="nucleotide sequence ID" value="NZ_FOCQ01000015.1"/>
</dbReference>
<dbReference type="Pfam" id="PF02687">
    <property type="entry name" value="FtsX"/>
    <property type="match status" value="1"/>
</dbReference>
<keyword evidence="3 7" id="KW-0812">Transmembrane</keyword>
<protein>
    <submittedName>
        <fullName evidence="10">Putative ABC transport system permease protein</fullName>
    </submittedName>
</protein>
<dbReference type="Pfam" id="PF12704">
    <property type="entry name" value="MacB_PCD"/>
    <property type="match status" value="1"/>
</dbReference>
<dbReference type="PANTHER" id="PTHR30572">
    <property type="entry name" value="MEMBRANE COMPONENT OF TRANSPORTER-RELATED"/>
    <property type="match status" value="1"/>
</dbReference>
<feature type="domain" description="ABC3 transporter permease C-terminal" evidence="8">
    <location>
        <begin position="277"/>
        <end position="390"/>
    </location>
</feature>
<dbReference type="PANTHER" id="PTHR30572:SF4">
    <property type="entry name" value="ABC TRANSPORTER PERMEASE YTRF"/>
    <property type="match status" value="1"/>
</dbReference>
<feature type="domain" description="MacB-like periplasmic core" evidence="9">
    <location>
        <begin position="21"/>
        <end position="237"/>
    </location>
</feature>
<name>A0A1H8HSW8_9BACL</name>
<dbReference type="InterPro" id="IPR003838">
    <property type="entry name" value="ABC3_permease_C"/>
</dbReference>
<evidence type="ECO:0000313" key="10">
    <source>
        <dbReference type="EMBL" id="SEN59214.1"/>
    </source>
</evidence>
<dbReference type="EMBL" id="FOCQ01000015">
    <property type="protein sequence ID" value="SEN59214.1"/>
    <property type="molecule type" value="Genomic_DNA"/>
</dbReference>
<evidence type="ECO:0000313" key="11">
    <source>
        <dbReference type="Proteomes" id="UP000199695"/>
    </source>
</evidence>
<proteinExistence type="inferred from homology"/>
<evidence type="ECO:0000256" key="2">
    <source>
        <dbReference type="ARBA" id="ARBA00022475"/>
    </source>
</evidence>
<reference evidence="10 11" key="1">
    <citation type="submission" date="2016-10" db="EMBL/GenBank/DDBJ databases">
        <authorList>
            <person name="de Groot N.N."/>
        </authorList>
    </citation>
    <scope>NUCLEOTIDE SEQUENCE [LARGE SCALE GENOMIC DNA]</scope>
    <source>
        <strain evidence="10 11">DSM 46701</strain>
    </source>
</reference>
<dbReference type="InterPro" id="IPR050250">
    <property type="entry name" value="Macrolide_Exporter_MacB"/>
</dbReference>
<keyword evidence="2" id="KW-1003">Cell membrane</keyword>
<evidence type="ECO:0000256" key="6">
    <source>
        <dbReference type="ARBA" id="ARBA00038076"/>
    </source>
</evidence>
<feature type="transmembrane region" description="Helical" evidence="7">
    <location>
        <begin position="21"/>
        <end position="41"/>
    </location>
</feature>
<evidence type="ECO:0000256" key="3">
    <source>
        <dbReference type="ARBA" id="ARBA00022692"/>
    </source>
</evidence>
<evidence type="ECO:0000256" key="4">
    <source>
        <dbReference type="ARBA" id="ARBA00022989"/>
    </source>
</evidence>
<dbReference type="OrthoDB" id="9770036at2"/>
<evidence type="ECO:0000256" key="1">
    <source>
        <dbReference type="ARBA" id="ARBA00004651"/>
    </source>
</evidence>
<comment type="similarity">
    <text evidence="6">Belongs to the ABC-4 integral membrane protein family.</text>
</comment>
<sequence length="397" mass="42747">MTVWENIKMALDSIFAHKLRSILTMLGIIIGVASVIVIVAIGQGGTAQLTEAFAGSQNSMNLVPKQDENAGFFIQDENFFTETDLQDLRQIPEIKQVVASSFEMASVQYRDKKATGTLVFGVNNNAFLEMSGISVEKGRSFQSADFHSMSGGAILSKSLAEKLFPQQNPIGKIIRIGSQPVPVIGVLETPEGLQAMVQTSEVYLPARTWRNIFGMMKISQVTLQVKEPGMMESAGKKAVKLLNRNHNKKDGYEVQNIEQMLQGITRIANIMTIVIGSIGGISLLVGGIGVMNIMLVSVTERTREIGIRKALGATRGNILMQFLVESMTLSVIGGGIGILLGAGVAGILDGLNIWPAKVSVPVGIGGVLFSMLFGVVFGILPANKAARLHPIECLRYE</sequence>
<dbReference type="InterPro" id="IPR025857">
    <property type="entry name" value="MacB_PCD"/>
</dbReference>
<accession>A0A1H8HSW8</accession>
<dbReference type="STRING" id="1173111.SAMN05444955_11527"/>
<dbReference type="AlphaFoldDB" id="A0A1H8HSW8"/>
<evidence type="ECO:0000259" key="9">
    <source>
        <dbReference type="Pfam" id="PF12704"/>
    </source>
</evidence>